<protein>
    <recommendedName>
        <fullName evidence="1">DUF6598 domain-containing protein</fullName>
    </recommendedName>
</protein>
<evidence type="ECO:0000313" key="3">
    <source>
        <dbReference type="Proteomes" id="UP000604825"/>
    </source>
</evidence>
<feature type="domain" description="DUF6598" evidence="1">
    <location>
        <begin position="131"/>
        <end position="361"/>
    </location>
</feature>
<dbReference type="PANTHER" id="PTHR33065">
    <property type="entry name" value="OS07G0486400 PROTEIN"/>
    <property type="match status" value="1"/>
</dbReference>
<dbReference type="Proteomes" id="UP000604825">
    <property type="component" value="Unassembled WGS sequence"/>
</dbReference>
<sequence length="368" mass="41488">MAEYPCLAAAATSPGCAPPWVSSAAVKDSRMNLAGLEPFVDDDAAERLTKEAERMRYLREKARRKEQRDRERVAEDRIRDFDPKQGGEYFTRLQFVDLTKFDLDEESPRGPMRFADAVYKNKDDYELCEGINIFSVRITTSDVGFPIHVYGTVIARDSLDKKCVYIFHRERDQFQLINSEDESLILTGPKRGLTLIGENYVEIDLKINDQGQDKELSKGILSINGIERRHLKECELESGSLATRLSTVDVMYGVVKDAVECTIAIEIIQADFNGKVTAHTTSIPNSLLLYDSQVVGDLTGDGIGVIKLVRSIICVYVKDILMIVVQTSDVMSKHTIEFTPKINGREEEDIIVGITKMRVKVAWSIMDF</sequence>
<keyword evidence="3" id="KW-1185">Reference proteome</keyword>
<accession>A0A811RKU3</accession>
<dbReference type="InterPro" id="IPR046533">
    <property type="entry name" value="DUF6598"/>
</dbReference>
<evidence type="ECO:0000313" key="2">
    <source>
        <dbReference type="EMBL" id="CAD6270574.1"/>
    </source>
</evidence>
<dbReference type="OrthoDB" id="631772at2759"/>
<proteinExistence type="predicted"/>
<comment type="caution">
    <text evidence="2">The sequence shown here is derived from an EMBL/GenBank/DDBJ whole genome shotgun (WGS) entry which is preliminary data.</text>
</comment>
<gene>
    <name evidence="2" type="ORF">NCGR_LOCUS53866</name>
</gene>
<name>A0A811RKU3_9POAL</name>
<dbReference type="Pfam" id="PF20241">
    <property type="entry name" value="DUF6598"/>
    <property type="match status" value="1"/>
</dbReference>
<dbReference type="EMBL" id="CAJGYO010000015">
    <property type="protein sequence ID" value="CAD6270574.1"/>
    <property type="molecule type" value="Genomic_DNA"/>
</dbReference>
<reference evidence="2" key="1">
    <citation type="submission" date="2020-10" db="EMBL/GenBank/DDBJ databases">
        <authorList>
            <person name="Han B."/>
            <person name="Lu T."/>
            <person name="Zhao Q."/>
            <person name="Huang X."/>
            <person name="Zhao Y."/>
        </authorList>
    </citation>
    <scope>NUCLEOTIDE SEQUENCE</scope>
</reference>
<organism evidence="2 3">
    <name type="scientific">Miscanthus lutarioriparius</name>
    <dbReference type="NCBI Taxonomy" id="422564"/>
    <lineage>
        <taxon>Eukaryota</taxon>
        <taxon>Viridiplantae</taxon>
        <taxon>Streptophyta</taxon>
        <taxon>Embryophyta</taxon>
        <taxon>Tracheophyta</taxon>
        <taxon>Spermatophyta</taxon>
        <taxon>Magnoliopsida</taxon>
        <taxon>Liliopsida</taxon>
        <taxon>Poales</taxon>
        <taxon>Poaceae</taxon>
        <taxon>PACMAD clade</taxon>
        <taxon>Panicoideae</taxon>
        <taxon>Andropogonodae</taxon>
        <taxon>Andropogoneae</taxon>
        <taxon>Saccharinae</taxon>
        <taxon>Miscanthus</taxon>
    </lineage>
</organism>
<dbReference type="PANTHER" id="PTHR33065:SF93">
    <property type="entry name" value="DUF6598 DOMAIN-CONTAINING PROTEIN"/>
    <property type="match status" value="1"/>
</dbReference>
<evidence type="ECO:0000259" key="1">
    <source>
        <dbReference type="Pfam" id="PF20241"/>
    </source>
</evidence>
<dbReference type="AlphaFoldDB" id="A0A811RKU3"/>